<feature type="transmembrane region" description="Helical" evidence="1">
    <location>
        <begin position="7"/>
        <end position="27"/>
    </location>
</feature>
<keyword evidence="3" id="KW-1185">Reference proteome</keyword>
<evidence type="ECO:0000256" key="1">
    <source>
        <dbReference type="SAM" id="Phobius"/>
    </source>
</evidence>
<name>A0A936YP78_9HYPH</name>
<accession>A0A936YP78</accession>
<evidence type="ECO:0000313" key="2">
    <source>
        <dbReference type="EMBL" id="MBL0374140.1"/>
    </source>
</evidence>
<comment type="caution">
    <text evidence="2">The sequence shown here is derived from an EMBL/GenBank/DDBJ whole genome shotgun (WGS) entry which is preliminary data.</text>
</comment>
<dbReference type="InterPro" id="IPR036927">
    <property type="entry name" value="Cyt_c_oxase-like_su1_sf"/>
</dbReference>
<gene>
    <name evidence="2" type="ORF">JJB09_19125</name>
</gene>
<organism evidence="2 3">
    <name type="scientific">Rhizobium setariae</name>
    <dbReference type="NCBI Taxonomy" id="2801340"/>
    <lineage>
        <taxon>Bacteria</taxon>
        <taxon>Pseudomonadati</taxon>
        <taxon>Pseudomonadota</taxon>
        <taxon>Alphaproteobacteria</taxon>
        <taxon>Hyphomicrobiales</taxon>
        <taxon>Rhizobiaceae</taxon>
        <taxon>Rhizobium/Agrobacterium group</taxon>
        <taxon>Rhizobium</taxon>
    </lineage>
</organism>
<feature type="transmembrane region" description="Helical" evidence="1">
    <location>
        <begin position="96"/>
        <end position="117"/>
    </location>
</feature>
<sequence length="125" mass="13162">MNGLARICWITSPLYLLAGMVFGIWMSATGDHTLAPAHAHLNLIGGVMMALFGTFYMLRPNAAVGALGKIQVALAHVSVWAMFPGIIMAISGGSETLAKIGAILFVVSMLMFVAIVVRSTSPRSA</sequence>
<feature type="transmembrane region" description="Helical" evidence="1">
    <location>
        <begin position="39"/>
        <end position="58"/>
    </location>
</feature>
<keyword evidence="1" id="KW-0812">Transmembrane</keyword>
<dbReference type="EMBL" id="JAEQNC010000011">
    <property type="protein sequence ID" value="MBL0374140.1"/>
    <property type="molecule type" value="Genomic_DNA"/>
</dbReference>
<keyword evidence="1" id="KW-1133">Transmembrane helix</keyword>
<reference evidence="2" key="1">
    <citation type="submission" date="2021-01" db="EMBL/GenBank/DDBJ databases">
        <title>Rhizobium sp. strain KVB221 16S ribosomal RNA gene Genome sequencing and assembly.</title>
        <authorList>
            <person name="Kang M."/>
        </authorList>
    </citation>
    <scope>NUCLEOTIDE SEQUENCE</scope>
    <source>
        <strain evidence="2">KVB221</strain>
    </source>
</reference>
<dbReference type="RefSeq" id="WP_201661900.1">
    <property type="nucleotide sequence ID" value="NZ_JAEQNC010000011.1"/>
</dbReference>
<dbReference type="Gene3D" id="1.20.210.10">
    <property type="entry name" value="Cytochrome c oxidase-like, subunit I domain"/>
    <property type="match status" value="1"/>
</dbReference>
<proteinExistence type="predicted"/>
<dbReference type="SUPFAM" id="SSF81442">
    <property type="entry name" value="Cytochrome c oxidase subunit I-like"/>
    <property type="match status" value="1"/>
</dbReference>
<feature type="transmembrane region" description="Helical" evidence="1">
    <location>
        <begin position="70"/>
        <end position="90"/>
    </location>
</feature>
<keyword evidence="1" id="KW-0472">Membrane</keyword>
<evidence type="ECO:0000313" key="3">
    <source>
        <dbReference type="Proteomes" id="UP000633219"/>
    </source>
</evidence>
<protein>
    <submittedName>
        <fullName evidence="2">Uncharacterized protein</fullName>
    </submittedName>
</protein>
<dbReference type="AlphaFoldDB" id="A0A936YP78"/>
<dbReference type="Proteomes" id="UP000633219">
    <property type="component" value="Unassembled WGS sequence"/>
</dbReference>